<evidence type="ECO:0000256" key="6">
    <source>
        <dbReference type="RuleBase" id="RU003313"/>
    </source>
</evidence>
<evidence type="ECO:0000256" key="2">
    <source>
        <dbReference type="ARBA" id="ARBA00011043"/>
    </source>
</evidence>
<name>A0A137PBN8_CONC2</name>
<evidence type="ECO:0000256" key="3">
    <source>
        <dbReference type="ARBA" id="ARBA00022694"/>
    </source>
</evidence>
<dbReference type="NCBIfam" id="TIGR00231">
    <property type="entry name" value="small_GTP"/>
    <property type="match status" value="1"/>
</dbReference>
<dbReference type="InterPro" id="IPR005225">
    <property type="entry name" value="Small_GTP-bd"/>
</dbReference>
<dbReference type="CDD" id="cd14858">
    <property type="entry name" value="TrmE_N"/>
    <property type="match status" value="1"/>
</dbReference>
<dbReference type="InterPro" id="IPR004520">
    <property type="entry name" value="GTPase_MnmE"/>
</dbReference>
<sequence length="494" mass="55267">MITRILKSIKLNSINNISKASRLSYSSLTYDPRSTIFAVASGKGKCGVSVIRVSGPKAFDCISSLTQKPITKFPANKLTYSPIYDPSTNSLIDRGMLVKFQEPNSFTGENVVEFHVHGSVAIVKKLLEVLNGFEFFRSAESGEFTKRSFFNGKLDLTQVEGLADLLEAETEVQRKLALKQSEGELGQLYQRWRYGIIDILSQLEAWIDFSEDEELDPILLKTCHNLANELILDLKSHLEDGRKGEILREGIKLAILGPPNAGKSSLLNWLVKREAAIVSPIAGTTRDLVEVRVEIGGFPVIIVDTAGLRDSEDIIEVEGMKRALKQAKEADFNLLVLDGTKLNSADKEEYIRSLYSKFSLNEYKKNTIILYNKSDLYEGANLVESELEKIPNFKVSCETHEGLNEVLGHLKKKFDIEYDNVLGSDSLVITQTRHKLLINRAVEKLEHFIELLPVDPVLSVEDLRGATMEIGKLTGEITLDHILDQLFKSFCIGK</sequence>
<evidence type="ECO:0000256" key="1">
    <source>
        <dbReference type="ARBA" id="ARBA00004173"/>
    </source>
</evidence>
<keyword evidence="3 6" id="KW-0819">tRNA processing</keyword>
<dbReference type="GO" id="GO:0070899">
    <property type="term" value="P:mitochondrial tRNA wobble uridine modification"/>
    <property type="evidence" value="ECO:0007669"/>
    <property type="project" value="EnsemblFungi"/>
</dbReference>
<evidence type="ECO:0000259" key="7">
    <source>
        <dbReference type="PROSITE" id="PS51709"/>
    </source>
</evidence>
<dbReference type="Gene3D" id="3.40.50.300">
    <property type="entry name" value="P-loop containing nucleotide triphosphate hydrolases"/>
    <property type="match status" value="1"/>
</dbReference>
<dbReference type="PANTHER" id="PTHR42714:SF2">
    <property type="entry name" value="TRNA MODIFICATION GTPASE GTPBP3, MITOCHONDRIAL"/>
    <property type="match status" value="1"/>
</dbReference>
<dbReference type="SUPFAM" id="SSF52540">
    <property type="entry name" value="P-loop containing nucleoside triphosphate hydrolases"/>
    <property type="match status" value="1"/>
</dbReference>
<dbReference type="InterPro" id="IPR006073">
    <property type="entry name" value="GTP-bd"/>
</dbReference>
<keyword evidence="5 6" id="KW-0342">GTP-binding</keyword>
<evidence type="ECO:0000313" key="9">
    <source>
        <dbReference type="Proteomes" id="UP000070444"/>
    </source>
</evidence>
<dbReference type="Pfam" id="PF10396">
    <property type="entry name" value="TrmE_N"/>
    <property type="match status" value="1"/>
</dbReference>
<keyword evidence="9" id="KW-1185">Reference proteome</keyword>
<dbReference type="FunFam" id="3.30.1360.120:FF:000007">
    <property type="entry name" value="tRNA modification GTPase GTPBP3, mitochondrial"/>
    <property type="match status" value="1"/>
</dbReference>
<dbReference type="InterPro" id="IPR025867">
    <property type="entry name" value="MnmE_helical"/>
</dbReference>
<comment type="similarity">
    <text evidence="2 6">Belongs to the TRAFAC class TrmE-Era-EngA-EngB-Septin-like GTPase superfamily. TrmE GTPase family.</text>
</comment>
<dbReference type="Proteomes" id="UP000070444">
    <property type="component" value="Unassembled WGS sequence"/>
</dbReference>
<dbReference type="HAMAP" id="MF_00379">
    <property type="entry name" value="GTPase_MnmE"/>
    <property type="match status" value="1"/>
</dbReference>
<evidence type="ECO:0000256" key="5">
    <source>
        <dbReference type="ARBA" id="ARBA00023134"/>
    </source>
</evidence>
<evidence type="ECO:0000256" key="4">
    <source>
        <dbReference type="ARBA" id="ARBA00022741"/>
    </source>
</evidence>
<dbReference type="GO" id="GO:0030488">
    <property type="term" value="P:tRNA methylation"/>
    <property type="evidence" value="ECO:0007669"/>
    <property type="project" value="TreeGrafter"/>
</dbReference>
<organism evidence="8 9">
    <name type="scientific">Conidiobolus coronatus (strain ATCC 28846 / CBS 209.66 / NRRL 28638)</name>
    <name type="common">Delacroixia coronata</name>
    <dbReference type="NCBI Taxonomy" id="796925"/>
    <lineage>
        <taxon>Eukaryota</taxon>
        <taxon>Fungi</taxon>
        <taxon>Fungi incertae sedis</taxon>
        <taxon>Zoopagomycota</taxon>
        <taxon>Entomophthoromycotina</taxon>
        <taxon>Entomophthoromycetes</taxon>
        <taxon>Entomophthorales</taxon>
        <taxon>Ancylistaceae</taxon>
        <taxon>Conidiobolus</taxon>
    </lineage>
</organism>
<dbReference type="OrthoDB" id="188276at2759"/>
<dbReference type="NCBIfam" id="NF003661">
    <property type="entry name" value="PRK05291.1-3"/>
    <property type="match status" value="1"/>
</dbReference>
<dbReference type="Gene3D" id="3.30.1360.120">
    <property type="entry name" value="Probable tRNA modification gtpase trme, domain 1"/>
    <property type="match status" value="1"/>
</dbReference>
<dbReference type="GO" id="GO:0005525">
    <property type="term" value="F:GTP binding"/>
    <property type="evidence" value="ECO:0007669"/>
    <property type="project" value="UniProtKB-KW"/>
</dbReference>
<feature type="domain" description="TrmE-type G" evidence="7">
    <location>
        <begin position="250"/>
        <end position="415"/>
    </location>
</feature>
<dbReference type="AlphaFoldDB" id="A0A137PBN8"/>
<dbReference type="InterPro" id="IPR027417">
    <property type="entry name" value="P-loop_NTPase"/>
</dbReference>
<comment type="subcellular location">
    <subcellularLocation>
        <location evidence="1">Mitochondrion</location>
    </subcellularLocation>
</comment>
<accession>A0A137PBN8</accession>
<reference evidence="8 9" key="1">
    <citation type="journal article" date="2015" name="Genome Biol. Evol.">
        <title>Phylogenomic analyses indicate that early fungi evolved digesting cell walls of algal ancestors of land plants.</title>
        <authorList>
            <person name="Chang Y."/>
            <person name="Wang S."/>
            <person name="Sekimoto S."/>
            <person name="Aerts A.L."/>
            <person name="Choi C."/>
            <person name="Clum A."/>
            <person name="LaButti K.M."/>
            <person name="Lindquist E.A."/>
            <person name="Yee Ngan C."/>
            <person name="Ohm R.A."/>
            <person name="Salamov A.A."/>
            <person name="Grigoriev I.V."/>
            <person name="Spatafora J.W."/>
            <person name="Berbee M.L."/>
        </authorList>
    </citation>
    <scope>NUCLEOTIDE SEQUENCE [LARGE SCALE GENOMIC DNA]</scope>
    <source>
        <strain evidence="8 9">NRRL 28638</strain>
    </source>
</reference>
<dbReference type="Pfam" id="PF01926">
    <property type="entry name" value="MMR_HSR1"/>
    <property type="match status" value="1"/>
</dbReference>
<dbReference type="InterPro" id="IPR027368">
    <property type="entry name" value="MnmE_dom2"/>
</dbReference>
<dbReference type="GO" id="GO:0005743">
    <property type="term" value="C:mitochondrial inner membrane"/>
    <property type="evidence" value="ECO:0007669"/>
    <property type="project" value="EnsemblFungi"/>
</dbReference>
<gene>
    <name evidence="8" type="ORF">CONCODRAFT_37039</name>
</gene>
<dbReference type="STRING" id="796925.A0A137PBN8"/>
<dbReference type="NCBIfam" id="TIGR00450">
    <property type="entry name" value="mnmE_trmE_thdF"/>
    <property type="match status" value="1"/>
</dbReference>
<keyword evidence="4 6" id="KW-0547">Nucleotide-binding</keyword>
<dbReference type="GO" id="GO:0003924">
    <property type="term" value="F:GTPase activity"/>
    <property type="evidence" value="ECO:0007669"/>
    <property type="project" value="InterPro"/>
</dbReference>
<dbReference type="InterPro" id="IPR027266">
    <property type="entry name" value="TrmE/GcvT-like"/>
</dbReference>
<dbReference type="InterPro" id="IPR031168">
    <property type="entry name" value="G_TrmE"/>
</dbReference>
<dbReference type="InterPro" id="IPR018948">
    <property type="entry name" value="GTP-bd_TrmE_N"/>
</dbReference>
<dbReference type="PROSITE" id="PS51709">
    <property type="entry name" value="G_TRME"/>
    <property type="match status" value="1"/>
</dbReference>
<dbReference type="EMBL" id="KQ964454">
    <property type="protein sequence ID" value="KXN72376.1"/>
    <property type="molecule type" value="Genomic_DNA"/>
</dbReference>
<dbReference type="Pfam" id="PF12631">
    <property type="entry name" value="MnmE_helical"/>
    <property type="match status" value="1"/>
</dbReference>
<proteinExistence type="inferred from homology"/>
<evidence type="ECO:0000313" key="8">
    <source>
        <dbReference type="EMBL" id="KXN72376.1"/>
    </source>
</evidence>
<dbReference type="PANTHER" id="PTHR42714">
    <property type="entry name" value="TRNA MODIFICATION GTPASE GTPBP3"/>
    <property type="match status" value="1"/>
</dbReference>
<protein>
    <submittedName>
        <fullName evidence="8">tRNA modification GTPase GTPBP3, mitochondrial-like protein</fullName>
    </submittedName>
</protein>
<dbReference type="OMA" id="EFHCHGG"/>
<dbReference type="Gene3D" id="1.20.120.430">
    <property type="entry name" value="tRNA modification GTPase MnmE domain 2"/>
    <property type="match status" value="1"/>
</dbReference>
<dbReference type="CDD" id="cd04164">
    <property type="entry name" value="trmE"/>
    <property type="match status" value="1"/>
</dbReference>